<dbReference type="EMBL" id="BRPK01000015">
    <property type="protein sequence ID" value="GLB44034.1"/>
    <property type="molecule type" value="Genomic_DNA"/>
</dbReference>
<protein>
    <submittedName>
        <fullName evidence="2">Uncharacterized protein</fullName>
    </submittedName>
</protein>
<evidence type="ECO:0000313" key="3">
    <source>
        <dbReference type="Proteomes" id="UP001063166"/>
    </source>
</evidence>
<feature type="compositionally biased region" description="Acidic residues" evidence="1">
    <location>
        <begin position="200"/>
        <end position="212"/>
    </location>
</feature>
<gene>
    <name evidence="2" type="ORF">LshimejAT787_1502180</name>
</gene>
<accession>A0A9P3UQK0</accession>
<feature type="region of interest" description="Disordered" evidence="1">
    <location>
        <begin position="192"/>
        <end position="212"/>
    </location>
</feature>
<evidence type="ECO:0000256" key="1">
    <source>
        <dbReference type="SAM" id="MobiDB-lite"/>
    </source>
</evidence>
<keyword evidence="3" id="KW-1185">Reference proteome</keyword>
<sequence>MWGSCRGGEGREGLRLTPDAAGHLRSPALLHRRCSTLFSQLTLSPLHLCAPARPPPPLLLIASFPSSTSSTSTRSLAYQYRPSRSPTPGRARDTGDVGVPLFLLGGRCERRSAGPISPPASTRRAGEAQLHVRHPAELAYAVVEREQRERFGRGDFEARAKPLLDDVPVLHDVHEVARLDLREVVCDDDGGLVAVPGAEGSEDEEVSNAEEA</sequence>
<reference evidence="2" key="1">
    <citation type="submission" date="2022-07" db="EMBL/GenBank/DDBJ databases">
        <title>The genome of Lyophyllum shimeji provides insight into the initial evolution of ectomycorrhizal fungal genome.</title>
        <authorList>
            <person name="Kobayashi Y."/>
            <person name="Shibata T."/>
            <person name="Hirakawa H."/>
            <person name="Shigenobu S."/>
            <person name="Nishiyama T."/>
            <person name="Yamada A."/>
            <person name="Hasebe M."/>
            <person name="Kawaguchi M."/>
        </authorList>
    </citation>
    <scope>NUCLEOTIDE SEQUENCE</scope>
    <source>
        <strain evidence="2">AT787</strain>
    </source>
</reference>
<feature type="region of interest" description="Disordered" evidence="1">
    <location>
        <begin position="67"/>
        <end position="96"/>
    </location>
</feature>
<organism evidence="2 3">
    <name type="scientific">Lyophyllum shimeji</name>
    <name type="common">Hon-shimeji</name>
    <name type="synonym">Tricholoma shimeji</name>
    <dbReference type="NCBI Taxonomy" id="47721"/>
    <lineage>
        <taxon>Eukaryota</taxon>
        <taxon>Fungi</taxon>
        <taxon>Dikarya</taxon>
        <taxon>Basidiomycota</taxon>
        <taxon>Agaricomycotina</taxon>
        <taxon>Agaricomycetes</taxon>
        <taxon>Agaricomycetidae</taxon>
        <taxon>Agaricales</taxon>
        <taxon>Tricholomatineae</taxon>
        <taxon>Lyophyllaceae</taxon>
        <taxon>Lyophyllum</taxon>
    </lineage>
</organism>
<dbReference type="Proteomes" id="UP001063166">
    <property type="component" value="Unassembled WGS sequence"/>
</dbReference>
<evidence type="ECO:0000313" key="2">
    <source>
        <dbReference type="EMBL" id="GLB44034.1"/>
    </source>
</evidence>
<dbReference type="AlphaFoldDB" id="A0A9P3UQK0"/>
<name>A0A9P3UQK0_LYOSH</name>
<proteinExistence type="predicted"/>
<comment type="caution">
    <text evidence="2">The sequence shown here is derived from an EMBL/GenBank/DDBJ whole genome shotgun (WGS) entry which is preliminary data.</text>
</comment>